<name>U6GMV0_EIMAC</name>
<dbReference type="PROSITE" id="PS50920">
    <property type="entry name" value="SOLCAR"/>
    <property type="match status" value="3"/>
</dbReference>
<protein>
    <submittedName>
        <fullName evidence="10">Mitochondrial carrier domain-containing protein, putative</fullName>
    </submittedName>
</protein>
<evidence type="ECO:0000256" key="3">
    <source>
        <dbReference type="ARBA" id="ARBA00022448"/>
    </source>
</evidence>
<dbReference type="RefSeq" id="XP_013250015.1">
    <property type="nucleotide sequence ID" value="XM_013394561.1"/>
</dbReference>
<comment type="similarity">
    <text evidence="2 9">Belongs to the mitochondrial carrier (TC 2.A.29) family.</text>
</comment>
<evidence type="ECO:0000256" key="5">
    <source>
        <dbReference type="ARBA" id="ARBA00022737"/>
    </source>
</evidence>
<dbReference type="SUPFAM" id="SSF103506">
    <property type="entry name" value="Mitochondrial carrier"/>
    <property type="match status" value="1"/>
</dbReference>
<dbReference type="EMBL" id="HG671113">
    <property type="protein sequence ID" value="CDI79954.1"/>
    <property type="molecule type" value="Genomic_DNA"/>
</dbReference>
<dbReference type="Gene3D" id="1.50.40.10">
    <property type="entry name" value="Mitochondrial carrier domain"/>
    <property type="match status" value="1"/>
</dbReference>
<dbReference type="InterPro" id="IPR044712">
    <property type="entry name" value="SLC25A32-like"/>
</dbReference>
<dbReference type="Proteomes" id="UP000018050">
    <property type="component" value="Unassembled WGS sequence"/>
</dbReference>
<keyword evidence="11" id="KW-1185">Reference proteome</keyword>
<keyword evidence="7 8" id="KW-0472">Membrane</keyword>
<evidence type="ECO:0000256" key="4">
    <source>
        <dbReference type="ARBA" id="ARBA00022692"/>
    </source>
</evidence>
<comment type="subcellular location">
    <subcellularLocation>
        <location evidence="1">Membrane</location>
        <topology evidence="1">Multi-pass membrane protein</topology>
    </subcellularLocation>
</comment>
<feature type="repeat" description="Solcar" evidence="8">
    <location>
        <begin position="192"/>
        <end position="292"/>
    </location>
</feature>
<evidence type="ECO:0000256" key="1">
    <source>
        <dbReference type="ARBA" id="ARBA00004141"/>
    </source>
</evidence>
<evidence type="ECO:0000256" key="9">
    <source>
        <dbReference type="RuleBase" id="RU000488"/>
    </source>
</evidence>
<feature type="repeat" description="Solcar" evidence="8">
    <location>
        <begin position="91"/>
        <end position="183"/>
    </location>
</feature>
<dbReference type="OrthoDB" id="428293at2759"/>
<dbReference type="InterPro" id="IPR023395">
    <property type="entry name" value="MCP_dom_sf"/>
</dbReference>
<evidence type="ECO:0000313" key="10">
    <source>
        <dbReference type="EMBL" id="CDI79954.1"/>
    </source>
</evidence>
<dbReference type="GO" id="GO:0006862">
    <property type="term" value="P:nucleotide transport"/>
    <property type="evidence" value="ECO:0007669"/>
    <property type="project" value="InterPro"/>
</dbReference>
<dbReference type="Pfam" id="PF00153">
    <property type="entry name" value="Mito_carr"/>
    <property type="match status" value="3"/>
</dbReference>
<keyword evidence="5" id="KW-0677">Repeat</keyword>
<dbReference type="VEuPathDB" id="ToxoDB:EAH_00047620"/>
<organism evidence="10 11">
    <name type="scientific">Eimeria acervulina</name>
    <name type="common">Coccidian parasite</name>
    <dbReference type="NCBI Taxonomy" id="5801"/>
    <lineage>
        <taxon>Eukaryota</taxon>
        <taxon>Sar</taxon>
        <taxon>Alveolata</taxon>
        <taxon>Apicomplexa</taxon>
        <taxon>Conoidasida</taxon>
        <taxon>Coccidia</taxon>
        <taxon>Eucoccidiorida</taxon>
        <taxon>Eimeriorina</taxon>
        <taxon>Eimeriidae</taxon>
        <taxon>Eimeria</taxon>
    </lineage>
</organism>
<sequence length="294" mass="31958">MLLLSSAVAAVSGGAIPRYGSTRSAIIRIYKQEGLKGLWKGVGVTAAASSTSWACFRYVFDRLGSSVPGWRVSLCGTSSKTHGVTQRTSFDDVVCAHFSASGLVAGLLVTCLTHPLWLAKARMEMQAKEAEISGWPQFRSGFSCVVSAARGGVRESYKGIGPALALVPHAAIQIAVYERLKRNHNNSQKSSFSAGLPAIWGAISKFAALSLTYPLQASANPSSCTVMRFFVLRSRQQVHNTPYVNLNFLQIGIRMVREEGVLSLFGGYWVHTQRACLQSALMFFLYEGILVRIK</sequence>
<dbReference type="GO" id="GO:0016020">
    <property type="term" value="C:membrane"/>
    <property type="evidence" value="ECO:0007669"/>
    <property type="project" value="UniProtKB-SubCell"/>
</dbReference>
<keyword evidence="3 9" id="KW-0813">Transport</keyword>
<evidence type="ECO:0000256" key="8">
    <source>
        <dbReference type="PROSITE-ProRule" id="PRU00282"/>
    </source>
</evidence>
<evidence type="ECO:0000256" key="7">
    <source>
        <dbReference type="ARBA" id="ARBA00023136"/>
    </source>
</evidence>
<keyword evidence="4 8" id="KW-0812">Transmembrane</keyword>
<evidence type="ECO:0000256" key="2">
    <source>
        <dbReference type="ARBA" id="ARBA00006375"/>
    </source>
</evidence>
<gene>
    <name evidence="10" type="ORF">EAH_00047620</name>
</gene>
<proteinExistence type="inferred from homology"/>
<accession>U6GMV0</accession>
<dbReference type="GO" id="GO:0055085">
    <property type="term" value="P:transmembrane transport"/>
    <property type="evidence" value="ECO:0007669"/>
    <property type="project" value="InterPro"/>
</dbReference>
<dbReference type="OMA" id="MNIYTHG"/>
<evidence type="ECO:0000313" key="11">
    <source>
        <dbReference type="Proteomes" id="UP000018050"/>
    </source>
</evidence>
<dbReference type="GeneID" id="25272832"/>
<reference evidence="10" key="1">
    <citation type="submission" date="2013-10" db="EMBL/GenBank/DDBJ databases">
        <title>Genomic analysis of the causative agents of coccidiosis in chickens.</title>
        <authorList>
            <person name="Reid A.J."/>
            <person name="Blake D."/>
            <person name="Billington K."/>
            <person name="Browne H."/>
            <person name="Dunn M."/>
            <person name="Hung S."/>
            <person name="Kawahara F."/>
            <person name="Miranda-Saavedra D."/>
            <person name="Mourier T."/>
            <person name="Nagra H."/>
            <person name="Otto T.D."/>
            <person name="Rawlings N."/>
            <person name="Sanchez A."/>
            <person name="Sanders M."/>
            <person name="Subramaniam C."/>
            <person name="Tay Y."/>
            <person name="Dear P."/>
            <person name="Doerig C."/>
            <person name="Gruber A."/>
            <person name="Parkinson J."/>
            <person name="Shirley M."/>
            <person name="Wan K.L."/>
            <person name="Berriman M."/>
            <person name="Tomley F."/>
            <person name="Pain A."/>
        </authorList>
    </citation>
    <scope>NUCLEOTIDE SEQUENCE</scope>
    <source>
        <strain evidence="10">Houghton</strain>
    </source>
</reference>
<evidence type="ECO:0000256" key="6">
    <source>
        <dbReference type="ARBA" id="ARBA00022989"/>
    </source>
</evidence>
<dbReference type="PANTHER" id="PTHR45683">
    <property type="entry name" value="MITOCHONDRIAL NICOTINAMIDE ADENINE DINUCLEOTIDE TRANSPORTER 1-RELATED-RELATED"/>
    <property type="match status" value="1"/>
</dbReference>
<dbReference type="InterPro" id="IPR018108">
    <property type="entry name" value="MCP_transmembrane"/>
</dbReference>
<reference evidence="10" key="2">
    <citation type="submission" date="2013-10" db="EMBL/GenBank/DDBJ databases">
        <authorList>
            <person name="Aslett M."/>
        </authorList>
    </citation>
    <scope>NUCLEOTIDE SEQUENCE</scope>
    <source>
        <strain evidence="10">Houghton</strain>
    </source>
</reference>
<feature type="repeat" description="Solcar" evidence="8">
    <location>
        <begin position="1"/>
        <end position="66"/>
    </location>
</feature>
<dbReference type="AlphaFoldDB" id="U6GMV0"/>
<keyword evidence="6" id="KW-1133">Transmembrane helix</keyword>